<dbReference type="Gene3D" id="3.40.30.20">
    <property type="match status" value="1"/>
</dbReference>
<reference evidence="9 10" key="1">
    <citation type="submission" date="2023-01" db="EMBL/GenBank/DDBJ databases">
        <title>Analysis of 21 Apiospora genomes using comparative genomics revels a genus with tremendous synthesis potential of carbohydrate active enzymes and secondary metabolites.</title>
        <authorList>
            <person name="Sorensen T."/>
        </authorList>
    </citation>
    <scope>NUCLEOTIDE SEQUENCE [LARGE SCALE GENOMIC DNA]</scope>
    <source>
        <strain evidence="9 10">CBS 24483</strain>
    </source>
</reference>
<feature type="domain" description="Phenol hydroxylase-like C-terminal dimerisation" evidence="8">
    <location>
        <begin position="466"/>
        <end position="685"/>
    </location>
</feature>
<evidence type="ECO:0008006" key="11">
    <source>
        <dbReference type="Google" id="ProtNLM"/>
    </source>
</evidence>
<evidence type="ECO:0000256" key="2">
    <source>
        <dbReference type="ARBA" id="ARBA00007801"/>
    </source>
</evidence>
<dbReference type="InterPro" id="IPR002938">
    <property type="entry name" value="FAD-bd"/>
</dbReference>
<evidence type="ECO:0000259" key="7">
    <source>
        <dbReference type="Pfam" id="PF01494"/>
    </source>
</evidence>
<keyword evidence="5" id="KW-0560">Oxidoreductase</keyword>
<comment type="pathway">
    <text evidence="1">Secondary metabolite biosynthesis.</text>
</comment>
<evidence type="ECO:0000256" key="6">
    <source>
        <dbReference type="SAM" id="Phobius"/>
    </source>
</evidence>
<comment type="similarity">
    <text evidence="2">Belongs to the PheA/TfdB FAD monooxygenase family.</text>
</comment>
<name>A0ABR1PUT2_9PEZI</name>
<dbReference type="InterPro" id="IPR050641">
    <property type="entry name" value="RIFMO-like"/>
</dbReference>
<comment type="caution">
    <text evidence="9">The sequence shown here is derived from an EMBL/GenBank/DDBJ whole genome shotgun (WGS) entry which is preliminary data.</text>
</comment>
<feature type="domain" description="FAD-binding" evidence="7">
    <location>
        <begin position="21"/>
        <end position="423"/>
    </location>
</feature>
<organism evidence="9 10">
    <name type="scientific">Apiospora aurea</name>
    <dbReference type="NCBI Taxonomy" id="335848"/>
    <lineage>
        <taxon>Eukaryota</taxon>
        <taxon>Fungi</taxon>
        <taxon>Dikarya</taxon>
        <taxon>Ascomycota</taxon>
        <taxon>Pezizomycotina</taxon>
        <taxon>Sordariomycetes</taxon>
        <taxon>Xylariomycetidae</taxon>
        <taxon>Amphisphaeriales</taxon>
        <taxon>Apiosporaceae</taxon>
        <taxon>Apiospora</taxon>
    </lineage>
</organism>
<proteinExistence type="inferred from homology"/>
<feature type="transmembrane region" description="Helical" evidence="6">
    <location>
        <begin position="23"/>
        <end position="44"/>
    </location>
</feature>
<keyword evidence="6" id="KW-0812">Transmembrane</keyword>
<gene>
    <name evidence="9" type="ORF">PG986_013160</name>
</gene>
<evidence type="ECO:0000256" key="5">
    <source>
        <dbReference type="ARBA" id="ARBA00023002"/>
    </source>
</evidence>
<protein>
    <recommendedName>
        <fullName evidence="11">Phenol 2-monooxygenase</fullName>
    </recommendedName>
</protein>
<dbReference type="Proteomes" id="UP001391051">
    <property type="component" value="Unassembled WGS sequence"/>
</dbReference>
<accession>A0ABR1PUT2</accession>
<keyword evidence="6" id="KW-0472">Membrane</keyword>
<dbReference type="Pfam" id="PF01494">
    <property type="entry name" value="FAD_binding_3"/>
    <property type="match status" value="1"/>
</dbReference>
<dbReference type="InterPro" id="IPR036188">
    <property type="entry name" value="FAD/NAD-bd_sf"/>
</dbReference>
<keyword evidence="10" id="KW-1185">Reference proteome</keyword>
<keyword evidence="6" id="KW-1133">Transmembrane helix</keyword>
<evidence type="ECO:0000313" key="9">
    <source>
        <dbReference type="EMBL" id="KAK7940773.1"/>
    </source>
</evidence>
<dbReference type="CDD" id="cd02979">
    <property type="entry name" value="PHOX_C"/>
    <property type="match status" value="1"/>
</dbReference>
<evidence type="ECO:0000256" key="4">
    <source>
        <dbReference type="ARBA" id="ARBA00022827"/>
    </source>
</evidence>
<evidence type="ECO:0000259" key="8">
    <source>
        <dbReference type="Pfam" id="PF07976"/>
    </source>
</evidence>
<sequence>MATTGTSATGGMNGGQPESNVDVLIIGAGPAGIMAAAWMARMGLKARIIDKRSTKVFCGQADGLNARSLEMLDSLGFGDRAWKEANHMIEICLWNPDENGIIRRSDRVPDTPVGLSRLQQSTLHQGRIERFFLDNIKKYSNGTIQVERGVLPESLEIEQSKVEDQGAYPVTVKLRFLTEEEAAPKQLGGSKVSDGLFRSNLFQEADEDALIKQTYERAGAGETVHAKYVIGCDGARSWTRTTLGFELEGEATDMIWGVMDVIPFTDFPDIRCRCAIHSATHGSLMSIPRENNLVRLYIQLVEVKPDASGRADRSKITPELIFNAAKRILDPYKIDYEVCDWWTAYQIGQRVGTNFDAHQRVFLAGDAVHTHSPKAGQGMNISMQDCYNLGWKLGLVCRGIAKPSILKTYQSERRRIARDLIEFDNRFARLFSGRPAKDILDAEGVSMDEFKEAFVQGNMFACGLSVNYGPSNLVLKPGDAGEQGDGSAVAPPAVTMSEADFDRKQALATGIPVGMCFNSFQVLNQSDGRPWQFQKRLPADGRFRVVLFAGNIHNTQQKKRVEAFCAKLDAPSSFLHRVVGNDGRDGLHSVVEILTIHSAKRWDTELLRDFPEVLRPFRRATGWSYDKVYVDDVSYHEGFGDAYTNYGVDKKRGCVVIVRPDQYVAWVGDLEDFDEVQAYFEGCLVLKEYTTGLHPYVAADVPEGAATTDGISIAVR</sequence>
<dbReference type="PRINTS" id="PR00420">
    <property type="entry name" value="RNGMNOXGNASE"/>
</dbReference>
<keyword evidence="4" id="KW-0274">FAD</keyword>
<evidence type="ECO:0000256" key="1">
    <source>
        <dbReference type="ARBA" id="ARBA00005179"/>
    </source>
</evidence>
<dbReference type="InterPro" id="IPR038220">
    <property type="entry name" value="PHOX_C_sf"/>
</dbReference>
<dbReference type="Gene3D" id="3.50.50.60">
    <property type="entry name" value="FAD/NAD(P)-binding domain"/>
    <property type="match status" value="1"/>
</dbReference>
<dbReference type="EMBL" id="JAQQWE010000009">
    <property type="protein sequence ID" value="KAK7940773.1"/>
    <property type="molecule type" value="Genomic_DNA"/>
</dbReference>
<dbReference type="PANTHER" id="PTHR43004">
    <property type="entry name" value="TRK SYSTEM POTASSIUM UPTAKE PROTEIN"/>
    <property type="match status" value="1"/>
</dbReference>
<dbReference type="SUPFAM" id="SSF54373">
    <property type="entry name" value="FAD-linked reductases, C-terminal domain"/>
    <property type="match status" value="1"/>
</dbReference>
<evidence type="ECO:0000313" key="10">
    <source>
        <dbReference type="Proteomes" id="UP001391051"/>
    </source>
</evidence>
<dbReference type="GeneID" id="92082444"/>
<evidence type="ECO:0000256" key="3">
    <source>
        <dbReference type="ARBA" id="ARBA00022630"/>
    </source>
</evidence>
<dbReference type="SUPFAM" id="SSF51905">
    <property type="entry name" value="FAD/NAD(P)-binding domain"/>
    <property type="match status" value="1"/>
</dbReference>
<keyword evidence="3" id="KW-0285">Flavoprotein</keyword>
<dbReference type="InterPro" id="IPR036249">
    <property type="entry name" value="Thioredoxin-like_sf"/>
</dbReference>
<dbReference type="PANTHER" id="PTHR43004:SF20">
    <property type="entry name" value="2-MONOOXYGENASE, PUTATIVE (AFU_ORTHOLOGUE AFUA_1G13660)-RELATED"/>
    <property type="match status" value="1"/>
</dbReference>
<dbReference type="Pfam" id="PF07976">
    <property type="entry name" value="Phe_hydrox_dim"/>
    <property type="match status" value="1"/>
</dbReference>
<dbReference type="SUPFAM" id="SSF52833">
    <property type="entry name" value="Thioredoxin-like"/>
    <property type="match status" value="1"/>
</dbReference>
<dbReference type="RefSeq" id="XP_066693525.1">
    <property type="nucleotide sequence ID" value="XM_066849382.1"/>
</dbReference>
<dbReference type="Gene3D" id="3.30.9.10">
    <property type="entry name" value="D-Amino Acid Oxidase, subunit A, domain 2"/>
    <property type="match status" value="1"/>
</dbReference>
<dbReference type="InterPro" id="IPR012941">
    <property type="entry name" value="Phe_hydrox_C_dim_dom"/>
</dbReference>